<evidence type="ECO:0000256" key="5">
    <source>
        <dbReference type="ARBA" id="ARBA00022989"/>
    </source>
</evidence>
<evidence type="ECO:0000256" key="3">
    <source>
        <dbReference type="ARBA" id="ARBA00022475"/>
    </source>
</evidence>
<reference evidence="9 10" key="1">
    <citation type="submission" date="2015-06" db="EMBL/GenBank/DDBJ databases">
        <title>Draft genome sequence of the purine-degrading Clostridium cylindrosporum HC-1 (DSM 605).</title>
        <authorList>
            <person name="Poehlein A."/>
            <person name="Schiel-Bengelsdorf B."/>
            <person name="Bengelsdorf F."/>
            <person name="Daniel R."/>
            <person name="Duerre P."/>
        </authorList>
    </citation>
    <scope>NUCLEOTIDE SEQUENCE [LARGE SCALE GENOMIC DNA]</scope>
    <source>
        <strain evidence="9 10">DSM 605</strain>
    </source>
</reference>
<organism evidence="9 10">
    <name type="scientific">Clostridium cylindrosporum DSM 605</name>
    <dbReference type="NCBI Taxonomy" id="1121307"/>
    <lineage>
        <taxon>Bacteria</taxon>
        <taxon>Bacillati</taxon>
        <taxon>Bacillota</taxon>
        <taxon>Clostridia</taxon>
        <taxon>Eubacteriales</taxon>
        <taxon>Clostridiaceae</taxon>
        <taxon>Clostridium</taxon>
    </lineage>
</organism>
<keyword evidence="5 7" id="KW-1133">Transmembrane helix</keyword>
<keyword evidence="4 7" id="KW-0812">Transmembrane</keyword>
<evidence type="ECO:0000259" key="8">
    <source>
        <dbReference type="Pfam" id="PF04239"/>
    </source>
</evidence>
<feature type="domain" description="YetF C-terminal" evidence="8">
    <location>
        <begin position="78"/>
        <end position="208"/>
    </location>
</feature>
<dbReference type="Proteomes" id="UP000036756">
    <property type="component" value="Unassembled WGS sequence"/>
</dbReference>
<keyword evidence="3" id="KW-1003">Cell membrane</keyword>
<dbReference type="Gene3D" id="3.30.240.20">
    <property type="entry name" value="bsu07140 like domains"/>
    <property type="match status" value="2"/>
</dbReference>
<dbReference type="AlphaFoldDB" id="A0A0J8D4V5"/>
<comment type="similarity">
    <text evidence="2">Belongs to the UPF0702 family.</text>
</comment>
<dbReference type="InterPro" id="IPR023090">
    <property type="entry name" value="UPF0702_alpha/beta_dom_sf"/>
</dbReference>
<protein>
    <submittedName>
        <fullName evidence="9">Membrane protein</fullName>
    </submittedName>
</protein>
<comment type="subcellular location">
    <subcellularLocation>
        <location evidence="1">Cell membrane</location>
        <topology evidence="1">Multi-pass membrane protein</topology>
    </subcellularLocation>
</comment>
<keyword evidence="10" id="KW-1185">Reference proteome</keyword>
<evidence type="ECO:0000256" key="2">
    <source>
        <dbReference type="ARBA" id="ARBA00006448"/>
    </source>
</evidence>
<sequence length="229" mass="26164">MVIFFRAVILYVFVIISMRIMGKRQIGELQPYELVTAIMLSELAALPMQDIGIPLIHGIIPIITLIILEVLCSYLTLKFQPLRKVMCGVPSIIIKEGKIIESELRKQRFNLDDLMEELRLMGYIDLADIEYAIMETSGKLSIVPVYSKTPVTKEDLKLVGDDPTLPISIILDGKINHHNLKIAGYDEKWIYKKLQENEIEDPNDVLVAIIDSTRKLYIQKRGEEDEGKH</sequence>
<dbReference type="InterPro" id="IPR007353">
    <property type="entry name" value="DUF421"/>
</dbReference>
<evidence type="ECO:0000256" key="1">
    <source>
        <dbReference type="ARBA" id="ARBA00004651"/>
    </source>
</evidence>
<evidence type="ECO:0000313" key="10">
    <source>
        <dbReference type="Proteomes" id="UP000036756"/>
    </source>
</evidence>
<evidence type="ECO:0000256" key="7">
    <source>
        <dbReference type="SAM" id="Phobius"/>
    </source>
</evidence>
<feature type="transmembrane region" description="Helical" evidence="7">
    <location>
        <begin position="59"/>
        <end position="77"/>
    </location>
</feature>
<dbReference type="EMBL" id="LFVU01000028">
    <property type="protein sequence ID" value="KMT20847.1"/>
    <property type="molecule type" value="Genomic_DNA"/>
</dbReference>
<dbReference type="GO" id="GO:0005886">
    <property type="term" value="C:plasma membrane"/>
    <property type="evidence" value="ECO:0007669"/>
    <property type="project" value="UniProtKB-SubCell"/>
</dbReference>
<dbReference type="OrthoDB" id="1682423at2"/>
<dbReference type="RefSeq" id="WP_048571250.1">
    <property type="nucleotide sequence ID" value="NZ_LFVU01000028.1"/>
</dbReference>
<keyword evidence="6 7" id="KW-0472">Membrane</keyword>
<dbReference type="STRING" id="1121307.CLCY_1c00810"/>
<gene>
    <name evidence="9" type="ORF">CLCY_1c00810</name>
</gene>
<dbReference type="PANTHER" id="PTHR34582">
    <property type="entry name" value="UPF0702 TRANSMEMBRANE PROTEIN YCAP"/>
    <property type="match status" value="1"/>
</dbReference>
<proteinExistence type="inferred from homology"/>
<name>A0A0J8D4V5_CLOCY</name>
<accession>A0A0J8D4V5</accession>
<evidence type="ECO:0000256" key="4">
    <source>
        <dbReference type="ARBA" id="ARBA00022692"/>
    </source>
</evidence>
<dbReference type="PANTHER" id="PTHR34582:SF6">
    <property type="entry name" value="UPF0702 TRANSMEMBRANE PROTEIN YCAP"/>
    <property type="match status" value="1"/>
</dbReference>
<evidence type="ECO:0000256" key="6">
    <source>
        <dbReference type="ARBA" id="ARBA00023136"/>
    </source>
</evidence>
<comment type="caution">
    <text evidence="9">The sequence shown here is derived from an EMBL/GenBank/DDBJ whole genome shotgun (WGS) entry which is preliminary data.</text>
</comment>
<evidence type="ECO:0000313" key="9">
    <source>
        <dbReference type="EMBL" id="KMT20847.1"/>
    </source>
</evidence>
<feature type="transmembrane region" description="Helical" evidence="7">
    <location>
        <begin position="6"/>
        <end position="22"/>
    </location>
</feature>
<dbReference type="Pfam" id="PF04239">
    <property type="entry name" value="DUF421"/>
    <property type="match status" value="1"/>
</dbReference>
<dbReference type="PATRIC" id="fig|1121307.3.peg.442"/>